<comment type="caution">
    <text evidence="4">The sequence shown here is derived from an EMBL/GenBank/DDBJ whole genome shotgun (WGS) entry which is preliminary data.</text>
</comment>
<dbReference type="PROSITE" id="PS00889">
    <property type="entry name" value="CNMP_BINDING_2"/>
    <property type="match status" value="1"/>
</dbReference>
<proteinExistence type="predicted"/>
<feature type="coiled-coil region" evidence="2">
    <location>
        <begin position="117"/>
        <end position="144"/>
    </location>
</feature>
<dbReference type="Proteomes" id="UP000293142">
    <property type="component" value="Unassembled WGS sequence"/>
</dbReference>
<dbReference type="InterPro" id="IPR014710">
    <property type="entry name" value="RmlC-like_jellyroll"/>
</dbReference>
<dbReference type="InterPro" id="IPR050397">
    <property type="entry name" value="Env_Response_Regulators"/>
</dbReference>
<organism evidence="4 5">
    <name type="scientific">Paenibacillus thalictri</name>
    <dbReference type="NCBI Taxonomy" id="2527873"/>
    <lineage>
        <taxon>Bacteria</taxon>
        <taxon>Bacillati</taxon>
        <taxon>Bacillota</taxon>
        <taxon>Bacilli</taxon>
        <taxon>Bacillales</taxon>
        <taxon>Paenibacillaceae</taxon>
        <taxon>Paenibacillus</taxon>
    </lineage>
</organism>
<dbReference type="CDD" id="cd00038">
    <property type="entry name" value="CAP_ED"/>
    <property type="match status" value="1"/>
</dbReference>
<evidence type="ECO:0000313" key="4">
    <source>
        <dbReference type="EMBL" id="TBL75235.1"/>
    </source>
</evidence>
<dbReference type="InterPro" id="IPR018488">
    <property type="entry name" value="cNMP-bd_CS"/>
</dbReference>
<keyword evidence="5" id="KW-1185">Reference proteome</keyword>
<dbReference type="Pfam" id="PF00027">
    <property type="entry name" value="cNMP_binding"/>
    <property type="match status" value="1"/>
</dbReference>
<dbReference type="GO" id="GO:0005829">
    <property type="term" value="C:cytosol"/>
    <property type="evidence" value="ECO:0007669"/>
    <property type="project" value="TreeGrafter"/>
</dbReference>
<feature type="domain" description="Cyclic nucleotide-binding" evidence="3">
    <location>
        <begin position="10"/>
        <end position="130"/>
    </location>
</feature>
<name>A0A4Q9DPP9_9BACL</name>
<dbReference type="InterPro" id="IPR000595">
    <property type="entry name" value="cNMP-bd_dom"/>
</dbReference>
<dbReference type="InterPro" id="IPR036390">
    <property type="entry name" value="WH_DNA-bd_sf"/>
</dbReference>
<protein>
    <submittedName>
        <fullName evidence="4">Crp/Fnr family transcriptional regulator</fullName>
    </submittedName>
</protein>
<dbReference type="Gene3D" id="2.60.120.10">
    <property type="entry name" value="Jelly Rolls"/>
    <property type="match status" value="1"/>
</dbReference>
<keyword evidence="1" id="KW-0010">Activator</keyword>
<dbReference type="GO" id="GO:0003700">
    <property type="term" value="F:DNA-binding transcription factor activity"/>
    <property type="evidence" value="ECO:0007669"/>
    <property type="project" value="TreeGrafter"/>
</dbReference>
<dbReference type="PANTHER" id="PTHR24567">
    <property type="entry name" value="CRP FAMILY TRANSCRIPTIONAL REGULATORY PROTEIN"/>
    <property type="match status" value="1"/>
</dbReference>
<accession>A0A4Q9DPP9</accession>
<dbReference type="SMART" id="SM00100">
    <property type="entry name" value="cNMP"/>
    <property type="match status" value="1"/>
</dbReference>
<dbReference type="OrthoDB" id="9798104at2"/>
<gene>
    <name evidence="4" type="ORF">EYB31_22720</name>
</gene>
<evidence type="ECO:0000313" key="5">
    <source>
        <dbReference type="Proteomes" id="UP000293142"/>
    </source>
</evidence>
<keyword evidence="2" id="KW-0175">Coiled coil</keyword>
<dbReference type="InterPro" id="IPR036388">
    <property type="entry name" value="WH-like_DNA-bd_sf"/>
</dbReference>
<dbReference type="AlphaFoldDB" id="A0A4Q9DPP9"/>
<reference evidence="4 5" key="1">
    <citation type="submission" date="2019-02" db="EMBL/GenBank/DDBJ databases">
        <title>Paenibacillus sp. nov., isolated from surface-sterilized tissue of Thalictrum simplex L.</title>
        <authorList>
            <person name="Tuo L."/>
        </authorList>
    </citation>
    <scope>NUCLEOTIDE SEQUENCE [LARGE SCALE GENOMIC DNA]</scope>
    <source>
        <strain evidence="4 5">N2SHLJ1</strain>
    </source>
</reference>
<evidence type="ECO:0000259" key="3">
    <source>
        <dbReference type="PROSITE" id="PS50042"/>
    </source>
</evidence>
<dbReference type="RefSeq" id="WP_131015724.1">
    <property type="nucleotide sequence ID" value="NZ_SIRE01000017.1"/>
</dbReference>
<dbReference type="PANTHER" id="PTHR24567:SF74">
    <property type="entry name" value="HTH-TYPE TRANSCRIPTIONAL REGULATOR ARCR"/>
    <property type="match status" value="1"/>
</dbReference>
<dbReference type="Gene3D" id="1.10.10.10">
    <property type="entry name" value="Winged helix-like DNA-binding domain superfamily/Winged helix DNA-binding domain"/>
    <property type="match status" value="1"/>
</dbReference>
<dbReference type="SUPFAM" id="SSF46785">
    <property type="entry name" value="Winged helix' DNA-binding domain"/>
    <property type="match status" value="1"/>
</dbReference>
<sequence length="220" mass="24485">MIDFLQGIPLFAGLSSSYLQKIANECAINTYASGTILFRENDIGTVFYLVLSGSVKIYNSSNHGDEKILSIMTVGDCFGELSLLDGKPRSASAQVIEDARVLSLSSKSFNVLLRGNIDMALHIIKELSNRLRETNQQVHDLTFMDAKKRVIKNLIKLANEHGARSGNIVRFKINLNYDEISQLAGVEKPLLFQVFNELQTKGILSVSGNEFLLNLLKLKY</sequence>
<dbReference type="EMBL" id="SIRE01000017">
    <property type="protein sequence ID" value="TBL75235.1"/>
    <property type="molecule type" value="Genomic_DNA"/>
</dbReference>
<dbReference type="PROSITE" id="PS50042">
    <property type="entry name" value="CNMP_BINDING_3"/>
    <property type="match status" value="1"/>
</dbReference>
<evidence type="ECO:0000256" key="1">
    <source>
        <dbReference type="ARBA" id="ARBA00023159"/>
    </source>
</evidence>
<dbReference type="SUPFAM" id="SSF51206">
    <property type="entry name" value="cAMP-binding domain-like"/>
    <property type="match status" value="1"/>
</dbReference>
<dbReference type="InterPro" id="IPR018490">
    <property type="entry name" value="cNMP-bd_dom_sf"/>
</dbReference>
<evidence type="ECO:0000256" key="2">
    <source>
        <dbReference type="SAM" id="Coils"/>
    </source>
</evidence>